<keyword evidence="2" id="KW-1185">Reference proteome</keyword>
<comment type="caution">
    <text evidence="1">The sequence shown here is derived from an EMBL/GenBank/DDBJ whole genome shotgun (WGS) entry which is preliminary data.</text>
</comment>
<evidence type="ECO:0000313" key="2">
    <source>
        <dbReference type="Proteomes" id="UP001152795"/>
    </source>
</evidence>
<accession>A0A7D9DTW7</accession>
<dbReference type="AlphaFoldDB" id="A0A7D9DTW7"/>
<reference evidence="1" key="1">
    <citation type="submission" date="2020-04" db="EMBL/GenBank/DDBJ databases">
        <authorList>
            <person name="Alioto T."/>
            <person name="Alioto T."/>
            <person name="Gomez Garrido J."/>
        </authorList>
    </citation>
    <scope>NUCLEOTIDE SEQUENCE</scope>
    <source>
        <strain evidence="1">A484AB</strain>
    </source>
</reference>
<feature type="non-terminal residue" evidence="1">
    <location>
        <position position="87"/>
    </location>
</feature>
<organism evidence="1 2">
    <name type="scientific">Paramuricea clavata</name>
    <name type="common">Red gorgonian</name>
    <name type="synonym">Violescent sea-whip</name>
    <dbReference type="NCBI Taxonomy" id="317549"/>
    <lineage>
        <taxon>Eukaryota</taxon>
        <taxon>Metazoa</taxon>
        <taxon>Cnidaria</taxon>
        <taxon>Anthozoa</taxon>
        <taxon>Octocorallia</taxon>
        <taxon>Malacalcyonacea</taxon>
        <taxon>Plexauridae</taxon>
        <taxon>Paramuricea</taxon>
    </lineage>
</organism>
<dbReference type="EMBL" id="CACRXK020002360">
    <property type="protein sequence ID" value="CAB3993942.1"/>
    <property type="molecule type" value="Genomic_DNA"/>
</dbReference>
<name>A0A7D9DTW7_PARCT</name>
<protein>
    <submittedName>
        <fullName evidence="1">Uncharacterized protein</fullName>
    </submittedName>
</protein>
<gene>
    <name evidence="1" type="ORF">PACLA_8A032407</name>
</gene>
<proteinExistence type="predicted"/>
<sequence length="87" mass="9649">MAKASFLGVVSFGRFAPDWGSAALTHTNEKVRFATLKLKNKVPGICLRGLKLLLECDESETSEMLKGILWCSFVKLRLYLKNGTSVN</sequence>
<evidence type="ECO:0000313" key="1">
    <source>
        <dbReference type="EMBL" id="CAB3993942.1"/>
    </source>
</evidence>
<dbReference type="Proteomes" id="UP001152795">
    <property type="component" value="Unassembled WGS sequence"/>
</dbReference>